<protein>
    <submittedName>
        <fullName evidence="1">Uncharacterized protein</fullName>
    </submittedName>
</protein>
<dbReference type="Proteomes" id="UP001140234">
    <property type="component" value="Unassembled WGS sequence"/>
</dbReference>
<dbReference type="EMBL" id="JANBUJ010000168">
    <property type="protein sequence ID" value="KAJ2773856.1"/>
    <property type="molecule type" value="Genomic_DNA"/>
</dbReference>
<reference evidence="1" key="1">
    <citation type="submission" date="2022-07" db="EMBL/GenBank/DDBJ databases">
        <title>Phylogenomic reconstructions and comparative analyses of Kickxellomycotina fungi.</title>
        <authorList>
            <person name="Reynolds N.K."/>
            <person name="Stajich J.E."/>
            <person name="Barry K."/>
            <person name="Grigoriev I.V."/>
            <person name="Crous P."/>
            <person name="Smith M.E."/>
        </authorList>
    </citation>
    <scope>NUCLEOTIDE SEQUENCE</scope>
    <source>
        <strain evidence="1">CBS 109366</strain>
    </source>
</reference>
<organism evidence="1 2">
    <name type="scientific">Coemansia nantahalensis</name>
    <dbReference type="NCBI Taxonomy" id="2789366"/>
    <lineage>
        <taxon>Eukaryota</taxon>
        <taxon>Fungi</taxon>
        <taxon>Fungi incertae sedis</taxon>
        <taxon>Zoopagomycota</taxon>
        <taxon>Kickxellomycotina</taxon>
        <taxon>Kickxellomycetes</taxon>
        <taxon>Kickxellales</taxon>
        <taxon>Kickxellaceae</taxon>
        <taxon>Coemansia</taxon>
    </lineage>
</organism>
<keyword evidence="2" id="KW-1185">Reference proteome</keyword>
<evidence type="ECO:0000313" key="2">
    <source>
        <dbReference type="Proteomes" id="UP001140234"/>
    </source>
</evidence>
<gene>
    <name evidence="1" type="ORF">IWQ57_001098</name>
</gene>
<proteinExistence type="predicted"/>
<sequence>MSTAGGRAGSTAHEAPGETDGYARDRDARRRARHRGNPERARFHRQPDADEFVIKVDSTSQVHTASLALVTEMRRISLGTTDALGTEGRGGCSGPASPVGRPYASRGVCLELGAADIALSVDAAAAAVHAPKDTVPDLKAEQPSDEAQDAVSVPEEVDASSEVERHEVPCSPPHAEAADVCASKHTVPDQVEEQPSDEACDTGSAPGTAEASSDEERPDVPCSPPHAAPAQNSTRPGRRSAQPAAKSRRAAQRPREGIIADGIEQVVQEVPERMTRSMARRMGVQAPRRYFGEGVSTSQILRPGNGKPARLVRGSRRRRATLASGCPAAAADPSERPGGSLDELEERLQCLCDHSPGPLVADSGHNNHRSLSTATSFSSQTLDDSQNGGSDCAYTSRLSSSPGPAHWQWPLDICRWAHRGSSKPCVLYRRNGALPGGPKTPSPLFGLRRPAAVDELLGQHATSAMSIGEFMAQHDSLAPFMPYVIDNGHNLPASPGVVPINDPATQSLPPLASAEYATQISRLTYMVRSLQAIEAADPGFLSQTRVHLLLDLVMDLEQKFTLPRVDFLRSHAATVRAIGMHTQSAPESYDASWAVGCADAVWSAQQPPQSAMATVEHIKGMACALPRVGRAATAAATAATTRDGLSPADALSSHTTCDTSVLGDRLKPDGAFWTGMRESTFDASTYTYQPHTDAGGAAQRVSSGSQLYDSYTLQLVQPDTYDASAQPFDPKLHPVLQPSPMILHNDTAGPDGAAAATAVAQNP</sequence>
<comment type="caution">
    <text evidence="1">The sequence shown here is derived from an EMBL/GenBank/DDBJ whole genome shotgun (WGS) entry which is preliminary data.</text>
</comment>
<accession>A0ACC1K5V0</accession>
<name>A0ACC1K5V0_9FUNG</name>
<evidence type="ECO:0000313" key="1">
    <source>
        <dbReference type="EMBL" id="KAJ2773856.1"/>
    </source>
</evidence>